<evidence type="ECO:0000256" key="8">
    <source>
        <dbReference type="ARBA" id="ARBA00022519"/>
    </source>
</evidence>
<dbReference type="AlphaFoldDB" id="A0A1Y1QRY7"/>
<evidence type="ECO:0000256" key="9">
    <source>
        <dbReference type="ARBA" id="ARBA00022692"/>
    </source>
</evidence>
<comment type="caution">
    <text evidence="15">The sequence shown here is derived from an EMBL/GenBank/DDBJ whole genome shotgun (WGS) entry which is preliminary data.</text>
</comment>
<evidence type="ECO:0000256" key="1">
    <source>
        <dbReference type="ARBA" id="ARBA00003540"/>
    </source>
</evidence>
<evidence type="ECO:0000256" key="13">
    <source>
        <dbReference type="RuleBase" id="RU003879"/>
    </source>
</evidence>
<name>A0A1Y1QRY7_9GAMM</name>
<accession>A0A1Y1QRY7</accession>
<dbReference type="Gene3D" id="3.30.420.270">
    <property type="match status" value="1"/>
</dbReference>
<dbReference type="STRING" id="1123401.GCA_000621325_03377"/>
<evidence type="ECO:0000256" key="4">
    <source>
        <dbReference type="ARBA" id="ARBA00011471"/>
    </source>
</evidence>
<comment type="subcellular location">
    <subcellularLocation>
        <location evidence="2">Cell inner membrane</location>
        <topology evidence="2">Single-pass type II membrane protein</topology>
    </subcellularLocation>
    <subcellularLocation>
        <location evidence="13">Cell membrane</location>
        <topology evidence="13">Single-pass type II membrane protein</topology>
    </subcellularLocation>
</comment>
<evidence type="ECO:0000256" key="7">
    <source>
        <dbReference type="ARBA" id="ARBA00022475"/>
    </source>
</evidence>
<evidence type="ECO:0000256" key="3">
    <source>
        <dbReference type="ARBA" id="ARBA00005811"/>
    </source>
</evidence>
<comment type="subunit">
    <text evidence="4">The accessory proteins ExbB and ExbD seem to form a complex with TonB.</text>
</comment>
<evidence type="ECO:0000256" key="5">
    <source>
        <dbReference type="ARBA" id="ARBA00022090"/>
    </source>
</evidence>
<dbReference type="InterPro" id="IPR003400">
    <property type="entry name" value="ExbD"/>
</dbReference>
<evidence type="ECO:0000256" key="11">
    <source>
        <dbReference type="ARBA" id="ARBA00022989"/>
    </source>
</evidence>
<feature type="transmembrane region" description="Helical" evidence="14">
    <location>
        <begin position="12"/>
        <end position="35"/>
    </location>
</feature>
<keyword evidence="11 14" id="KW-1133">Transmembrane helix</keyword>
<keyword evidence="7" id="KW-1003">Cell membrane</keyword>
<evidence type="ECO:0000313" key="15">
    <source>
        <dbReference type="EMBL" id="OQX12422.1"/>
    </source>
</evidence>
<dbReference type="NCBIfam" id="TIGR02804">
    <property type="entry name" value="ExbD_2"/>
    <property type="match status" value="1"/>
</dbReference>
<keyword evidence="10 13" id="KW-0653">Protein transport</keyword>
<evidence type="ECO:0000256" key="10">
    <source>
        <dbReference type="ARBA" id="ARBA00022927"/>
    </source>
</evidence>
<dbReference type="EMBL" id="MTEJ01000066">
    <property type="protein sequence ID" value="OQX12422.1"/>
    <property type="molecule type" value="Genomic_DNA"/>
</dbReference>
<comment type="similarity">
    <text evidence="3 13">Belongs to the ExbD/TolR family.</text>
</comment>
<gene>
    <name evidence="15" type="ORF">BWK73_14955</name>
</gene>
<evidence type="ECO:0000313" key="16">
    <source>
        <dbReference type="Proteomes" id="UP000192491"/>
    </source>
</evidence>
<sequence>MKRFDQINMIPFIDIMLVLLAIVLTTASFISQGLIPVDLPKAEQSQQASSDEKVLEIAINAQNQIFFEGNLVMAADLGGKLDAHLNTTPVQLRVDKVAAFEHFISVVDVLKAKQFEQLSIQTEQVP</sequence>
<dbReference type="PANTHER" id="PTHR30558:SF12">
    <property type="entry name" value="BIOPOLYMER TRANSPORT PROTEIN EXBD"/>
    <property type="match status" value="1"/>
</dbReference>
<protein>
    <recommendedName>
        <fullName evidence="5">Biopolymer transport protein ExbD</fullName>
    </recommendedName>
</protein>
<dbReference type="Proteomes" id="UP000192491">
    <property type="component" value="Unassembled WGS sequence"/>
</dbReference>
<evidence type="ECO:0000256" key="6">
    <source>
        <dbReference type="ARBA" id="ARBA00022448"/>
    </source>
</evidence>
<reference evidence="15 16" key="1">
    <citation type="submission" date="2017-01" db="EMBL/GenBank/DDBJ databases">
        <title>Novel large sulfur bacteria in the metagenomes of groundwater-fed chemosynthetic microbial mats in the Lake Huron basin.</title>
        <authorList>
            <person name="Sharrar A.M."/>
            <person name="Flood B.E."/>
            <person name="Bailey J.V."/>
            <person name="Jones D.S."/>
            <person name="Biddanda B."/>
            <person name="Ruberg S.A."/>
            <person name="Marcus D.N."/>
            <person name="Dick G.J."/>
        </authorList>
    </citation>
    <scope>NUCLEOTIDE SEQUENCE [LARGE SCALE GENOMIC DNA]</scope>
    <source>
        <strain evidence="15">A8</strain>
    </source>
</reference>
<keyword evidence="12 14" id="KW-0472">Membrane</keyword>
<dbReference type="PANTHER" id="PTHR30558">
    <property type="entry name" value="EXBD MEMBRANE COMPONENT OF PMF-DRIVEN MACROMOLECULE IMPORT SYSTEM"/>
    <property type="match status" value="1"/>
</dbReference>
<keyword evidence="9 13" id="KW-0812">Transmembrane</keyword>
<dbReference type="GO" id="GO:0015031">
    <property type="term" value="P:protein transport"/>
    <property type="evidence" value="ECO:0007669"/>
    <property type="project" value="UniProtKB-KW"/>
</dbReference>
<organism evidence="15 16">
    <name type="scientific">Thiothrix lacustris</name>
    <dbReference type="NCBI Taxonomy" id="525917"/>
    <lineage>
        <taxon>Bacteria</taxon>
        <taxon>Pseudomonadati</taxon>
        <taxon>Pseudomonadota</taxon>
        <taxon>Gammaproteobacteria</taxon>
        <taxon>Thiotrichales</taxon>
        <taxon>Thiotrichaceae</taxon>
        <taxon>Thiothrix</taxon>
    </lineage>
</organism>
<keyword evidence="8" id="KW-0997">Cell inner membrane</keyword>
<dbReference type="GO" id="GO:0022857">
    <property type="term" value="F:transmembrane transporter activity"/>
    <property type="evidence" value="ECO:0007669"/>
    <property type="project" value="InterPro"/>
</dbReference>
<dbReference type="InterPro" id="IPR014171">
    <property type="entry name" value="TonB_ExbD_2"/>
</dbReference>
<keyword evidence="6 13" id="KW-0813">Transport</keyword>
<proteinExistence type="inferred from homology"/>
<dbReference type="Pfam" id="PF02472">
    <property type="entry name" value="ExbD"/>
    <property type="match status" value="1"/>
</dbReference>
<evidence type="ECO:0000256" key="14">
    <source>
        <dbReference type="SAM" id="Phobius"/>
    </source>
</evidence>
<evidence type="ECO:0000256" key="2">
    <source>
        <dbReference type="ARBA" id="ARBA00004249"/>
    </source>
</evidence>
<dbReference type="GO" id="GO:0005886">
    <property type="term" value="C:plasma membrane"/>
    <property type="evidence" value="ECO:0007669"/>
    <property type="project" value="UniProtKB-SubCell"/>
</dbReference>
<evidence type="ECO:0000256" key="12">
    <source>
        <dbReference type="ARBA" id="ARBA00023136"/>
    </source>
</evidence>
<comment type="function">
    <text evidence="1">Involved in the TonB-dependent energy-dependent transport of various receptor-bound substrates.</text>
</comment>